<dbReference type="InterPro" id="IPR036961">
    <property type="entry name" value="Kinesin_motor_dom_sf"/>
</dbReference>
<comment type="subcellular location">
    <subcellularLocation>
        <location evidence="1">Mitochondrion membrane</location>
        <topology evidence="1">Peripheral membrane protein</topology>
    </subcellularLocation>
</comment>
<dbReference type="InParanoid" id="A0A6P8HZ11"/>
<dbReference type="Pfam" id="PF00225">
    <property type="entry name" value="Kinesin"/>
    <property type="match status" value="1"/>
</dbReference>
<keyword evidence="4 11" id="KW-0067">ATP-binding</keyword>
<dbReference type="Pfam" id="PF00498">
    <property type="entry name" value="FHA"/>
    <property type="match status" value="1"/>
</dbReference>
<evidence type="ECO:0000256" key="13">
    <source>
        <dbReference type="SAM" id="MobiDB-lite"/>
    </source>
</evidence>
<gene>
    <name evidence="16" type="primary">LOC116296728</name>
</gene>
<dbReference type="InterPro" id="IPR000253">
    <property type="entry name" value="FHA_dom"/>
</dbReference>
<dbReference type="GO" id="GO:0031966">
    <property type="term" value="C:mitochondrial membrane"/>
    <property type="evidence" value="ECO:0007669"/>
    <property type="project" value="UniProtKB-SubCell"/>
</dbReference>
<keyword evidence="15" id="KW-1185">Reference proteome</keyword>
<keyword evidence="6" id="KW-0496">Mitochondrion</keyword>
<evidence type="ECO:0000256" key="9">
    <source>
        <dbReference type="ARBA" id="ARBA00054688"/>
    </source>
</evidence>
<dbReference type="AlphaFoldDB" id="A0A6P8HZ11"/>
<dbReference type="GeneID" id="116296728"/>
<dbReference type="Gene3D" id="3.40.850.10">
    <property type="entry name" value="Kinesin motor domain"/>
    <property type="match status" value="1"/>
</dbReference>
<dbReference type="InterPro" id="IPR008984">
    <property type="entry name" value="SMAD_FHA_dom_sf"/>
</dbReference>
<dbReference type="CDD" id="cd01365">
    <property type="entry name" value="KISc_KIF1A_KIF1B"/>
    <property type="match status" value="1"/>
</dbReference>
<dbReference type="SMART" id="SM00239">
    <property type="entry name" value="C2"/>
    <property type="match status" value="1"/>
</dbReference>
<protein>
    <recommendedName>
        <fullName evidence="10">Kinesin-like protein 6</fullName>
    </recommendedName>
</protein>
<proteinExistence type="inferred from homology"/>
<dbReference type="RefSeq" id="XP_031560658.1">
    <property type="nucleotide sequence ID" value="XM_031704798.1"/>
</dbReference>
<dbReference type="CDD" id="cd00030">
    <property type="entry name" value="C2"/>
    <property type="match status" value="1"/>
</dbReference>
<evidence type="ECO:0000256" key="4">
    <source>
        <dbReference type="ARBA" id="ARBA00022840"/>
    </source>
</evidence>
<dbReference type="InterPro" id="IPR000008">
    <property type="entry name" value="C2_dom"/>
</dbReference>
<dbReference type="FunFam" id="3.40.850.10:FF:000063">
    <property type="entry name" value="Kinesin-like protein"/>
    <property type="match status" value="1"/>
</dbReference>
<evidence type="ECO:0000256" key="7">
    <source>
        <dbReference type="ARBA" id="ARBA00023136"/>
    </source>
</evidence>
<organism evidence="15 16">
    <name type="scientific">Actinia tenebrosa</name>
    <name type="common">Australian red waratah sea anemone</name>
    <dbReference type="NCBI Taxonomy" id="6105"/>
    <lineage>
        <taxon>Eukaryota</taxon>
        <taxon>Metazoa</taxon>
        <taxon>Cnidaria</taxon>
        <taxon>Anthozoa</taxon>
        <taxon>Hexacorallia</taxon>
        <taxon>Actiniaria</taxon>
        <taxon>Actiniidae</taxon>
        <taxon>Actinia</taxon>
    </lineage>
</organism>
<feature type="binding site" evidence="11">
    <location>
        <begin position="106"/>
        <end position="113"/>
    </location>
    <ligand>
        <name>ATP</name>
        <dbReference type="ChEBI" id="CHEBI:30616"/>
    </ligand>
</feature>
<dbReference type="GO" id="GO:0007018">
    <property type="term" value="P:microtubule-based movement"/>
    <property type="evidence" value="ECO:0007669"/>
    <property type="project" value="InterPro"/>
</dbReference>
<dbReference type="InterPro" id="IPR001752">
    <property type="entry name" value="Kinesin_motor_dom"/>
</dbReference>
<evidence type="ECO:0000259" key="14">
    <source>
        <dbReference type="PROSITE" id="PS50067"/>
    </source>
</evidence>
<evidence type="ECO:0000256" key="1">
    <source>
        <dbReference type="ARBA" id="ARBA00004318"/>
    </source>
</evidence>
<dbReference type="Proteomes" id="UP000515163">
    <property type="component" value="Unplaced"/>
</dbReference>
<evidence type="ECO:0000256" key="2">
    <source>
        <dbReference type="ARBA" id="ARBA00022448"/>
    </source>
</evidence>
<keyword evidence="2" id="KW-0813">Transport</keyword>
<dbReference type="KEGG" id="aten:116296728"/>
<dbReference type="GO" id="GO:0008017">
    <property type="term" value="F:microtubule binding"/>
    <property type="evidence" value="ECO:0007669"/>
    <property type="project" value="InterPro"/>
</dbReference>
<comment type="similarity">
    <text evidence="11">Belongs to the TRAFAC class myosin-kinesin ATPase superfamily. Kinesin family.</text>
</comment>
<dbReference type="OrthoDB" id="3176171at2759"/>
<evidence type="ECO:0000313" key="15">
    <source>
        <dbReference type="Proteomes" id="UP000515163"/>
    </source>
</evidence>
<dbReference type="GO" id="GO:0005524">
    <property type="term" value="F:ATP binding"/>
    <property type="evidence" value="ECO:0007669"/>
    <property type="project" value="UniProtKB-UniRule"/>
</dbReference>
<keyword evidence="3 11" id="KW-0547">Nucleotide-binding</keyword>
<evidence type="ECO:0000256" key="12">
    <source>
        <dbReference type="SAM" id="Coils"/>
    </source>
</evidence>
<keyword evidence="8 11" id="KW-0505">Motor protein</keyword>
<comment type="function">
    <text evidence="9">Microtubule-dependent motor protein required for mitochondrion morphology and transport of mitochondria in neuronal cells.</text>
</comment>
<dbReference type="InterPro" id="IPR035892">
    <property type="entry name" value="C2_domain_sf"/>
</dbReference>
<dbReference type="InterPro" id="IPR022140">
    <property type="entry name" value="Kinesin-like_KIF1-typ"/>
</dbReference>
<reference evidence="16" key="1">
    <citation type="submission" date="2025-08" db="UniProtKB">
        <authorList>
            <consortium name="RefSeq"/>
        </authorList>
    </citation>
    <scope>IDENTIFICATION</scope>
    <source>
        <tissue evidence="16">Tentacle</tissue>
    </source>
</reference>
<feature type="compositionally biased region" description="Low complexity" evidence="13">
    <location>
        <begin position="876"/>
        <end position="891"/>
    </location>
</feature>
<sequence>MAENVRVAVRVRPFNSREKARNAKLIINMIGNNTEIRDPEAPNAEPKKFAFDFSYWSHDCFKEQDNGYLEPTDPKYADQKMVFDDLGQGVLANAWKGYNCSLFAYGQTGSGKSYSMVGYGANKGIVPIFCETLFKEIDEKKNSGVKAEFQVALSMLEIYNEQVRDLLNPASNKKGGLKVRQHPNKGFYVESLVTVPVKSYADIDNRIEEGTKSRTVAATNMNATSSRAHTIVAINFSQKSKNEAGQNMTKTSIVNLVDLAGSERAESTGATGDRLKEGSAINQSLSMLGNCIKALADQSSGKKNVLVPFRDSVLTKLLKNALGGNSKTIMIAALSPADINYEETLSTLRFADRAKAIKTKAVVNESPTDKLIRELREENARLMEQIKKGGVVYVQGEAPEQQQPGGPSEEEMEEMKKEMEEQLKRNQMEMEQMEKSWKERLLETEAAYKAKEEEEKREKEMRITTPHFWNLNEDPQLSNMIVHFIKPGTQRIGNRKADPPADITLSGLSILPDHGSLKCENTTIKIKPSKNAKLTINGKPCTEEKELHHNDRVMFGSSNLFVVHHPTELDKAIQSGGKVEKITFDMAQEEIAQNSGFNMDKTGGKSNDELLLQEDLVKLVPMVNEANAMGEELGKKVKFELMLISPQSRGLKEGRTEVKVKMKSTVDDAEWVWDRNKFSNRKYLMQEMYQNYVEGEEWDKPKEEDPFWEPDDVDVMIGSVQVYLQSLAYKIELEENLAITDHRGDDKGTLQVEIFPCDDKGNEDNDDFVEEPEELVGKNLYFNFKIPSARGLPHRFSKGQTYCSFKFYLDKQASSTGTIENTINPNFGYNKRFSYSPVTKQFLDYLQNQPLVIEVWGKQRGRKVSKVEQPGPKPVPNKTTPPQNTQTPQQPANGGPLAHRTPSLTNEEQRARDLQMTKSIKRADRSEKKLKKIREMVEQAKKNNNTAIPVSEIEDILNGGEGDKFKATASIVMTTNKAAAENDGKVTSAACVVQ</sequence>
<dbReference type="Pfam" id="PF12423">
    <property type="entry name" value="KIF1B"/>
    <property type="match status" value="1"/>
</dbReference>
<keyword evidence="5 12" id="KW-0175">Coiled coil</keyword>
<dbReference type="PROSITE" id="PS50067">
    <property type="entry name" value="KINESIN_MOTOR_2"/>
    <property type="match status" value="1"/>
</dbReference>
<dbReference type="FunCoup" id="A0A6P8HZ11">
    <property type="interactions" value="3"/>
</dbReference>
<evidence type="ECO:0000256" key="6">
    <source>
        <dbReference type="ARBA" id="ARBA00023128"/>
    </source>
</evidence>
<dbReference type="SMART" id="SM00129">
    <property type="entry name" value="KISc"/>
    <property type="match status" value="1"/>
</dbReference>
<dbReference type="Pfam" id="PF00168">
    <property type="entry name" value="C2"/>
    <property type="match status" value="1"/>
</dbReference>
<feature type="region of interest" description="Disordered" evidence="13">
    <location>
        <begin position="860"/>
        <end position="913"/>
    </location>
</feature>
<dbReference type="InterPro" id="IPR027417">
    <property type="entry name" value="P-loop_NTPase"/>
</dbReference>
<dbReference type="Gene3D" id="2.60.40.150">
    <property type="entry name" value="C2 domain"/>
    <property type="match status" value="1"/>
</dbReference>
<evidence type="ECO:0000256" key="5">
    <source>
        <dbReference type="ARBA" id="ARBA00023054"/>
    </source>
</evidence>
<dbReference type="CDD" id="cd22709">
    <property type="entry name" value="FHA_KIF28P"/>
    <property type="match status" value="1"/>
</dbReference>
<evidence type="ECO:0000256" key="10">
    <source>
        <dbReference type="ARBA" id="ARBA00079247"/>
    </source>
</evidence>
<accession>A0A6P8HZ11</accession>
<dbReference type="SUPFAM" id="SSF52540">
    <property type="entry name" value="P-loop containing nucleoside triphosphate hydrolases"/>
    <property type="match status" value="1"/>
</dbReference>
<evidence type="ECO:0000256" key="8">
    <source>
        <dbReference type="ARBA" id="ARBA00023175"/>
    </source>
</evidence>
<dbReference type="SUPFAM" id="SSF49562">
    <property type="entry name" value="C2 domain (Calcium/lipid-binding domain, CaLB)"/>
    <property type="match status" value="1"/>
</dbReference>
<name>A0A6P8HZ11_ACTTE</name>
<evidence type="ECO:0000256" key="3">
    <source>
        <dbReference type="ARBA" id="ARBA00022741"/>
    </source>
</evidence>
<evidence type="ECO:0000256" key="11">
    <source>
        <dbReference type="PROSITE-ProRule" id="PRU00283"/>
    </source>
</evidence>
<feature type="domain" description="Kinesin motor" evidence="14">
    <location>
        <begin position="4"/>
        <end position="357"/>
    </location>
</feature>
<dbReference type="GO" id="GO:0003777">
    <property type="term" value="F:microtubule motor activity"/>
    <property type="evidence" value="ECO:0007669"/>
    <property type="project" value="InterPro"/>
</dbReference>
<keyword evidence="7" id="KW-0472">Membrane</keyword>
<dbReference type="SUPFAM" id="SSF49879">
    <property type="entry name" value="SMAD/FHA domain"/>
    <property type="match status" value="1"/>
</dbReference>
<evidence type="ECO:0000313" key="16">
    <source>
        <dbReference type="RefSeq" id="XP_031560658.1"/>
    </source>
</evidence>
<dbReference type="FunFam" id="2.60.200.20:FF:000034">
    <property type="entry name" value="kinesin-like protein KIF28P"/>
    <property type="match status" value="1"/>
</dbReference>
<dbReference type="PRINTS" id="PR00380">
    <property type="entry name" value="KINESINHEAVY"/>
</dbReference>
<dbReference type="Gene3D" id="2.60.200.20">
    <property type="match status" value="1"/>
</dbReference>
<dbReference type="PANTHER" id="PTHR47117">
    <property type="entry name" value="STAR-RELATED LIPID TRANSFER PROTEIN 9"/>
    <property type="match status" value="1"/>
</dbReference>
<feature type="coiled-coil region" evidence="12">
    <location>
        <begin position="409"/>
        <end position="458"/>
    </location>
</feature>